<keyword evidence="3 12" id="KW-0949">S-adenosyl-L-methionine</keyword>
<keyword evidence="2 12" id="KW-0004">4Fe-4S</keyword>
<dbReference type="GO" id="GO:1904047">
    <property type="term" value="F:S-adenosyl-L-methionine binding"/>
    <property type="evidence" value="ECO:0007669"/>
    <property type="project" value="UniProtKB-UniRule"/>
</dbReference>
<dbReference type="SFLD" id="SFLDS00029">
    <property type="entry name" value="Radical_SAM"/>
    <property type="match status" value="1"/>
</dbReference>
<dbReference type="SUPFAM" id="SSF102114">
    <property type="entry name" value="Radical SAM enzymes"/>
    <property type="match status" value="1"/>
</dbReference>
<evidence type="ECO:0000256" key="7">
    <source>
        <dbReference type="ARBA" id="ARBA00023014"/>
    </source>
</evidence>
<dbReference type="Pfam" id="PF06463">
    <property type="entry name" value="Mob_synth_C"/>
    <property type="match status" value="1"/>
</dbReference>
<dbReference type="AlphaFoldDB" id="A0A3T1CG66"/>
<reference evidence="14 15" key="1">
    <citation type="submission" date="2019-01" db="EMBL/GenBank/DDBJ databases">
        <title>Complete genome sequence of Erythrobacter flavus KJ5.</title>
        <authorList>
            <person name="Kanesaki Y."/>
            <person name="Brotosudarmo T."/>
            <person name="Moriuchi R."/>
            <person name="Awai K."/>
        </authorList>
    </citation>
    <scope>NUCLEOTIDE SEQUENCE [LARGE SCALE GENOMIC DNA]</scope>
    <source>
        <strain evidence="14 15">KJ5</strain>
    </source>
</reference>
<evidence type="ECO:0000313" key="15">
    <source>
        <dbReference type="Proteomes" id="UP000290057"/>
    </source>
</evidence>
<protein>
    <recommendedName>
        <fullName evidence="1 12">GTP 3',8-cyclase</fullName>
        <ecNumber evidence="1 12">4.1.99.22</ecNumber>
    </recommendedName>
    <alternativeName>
        <fullName evidence="12">Molybdenum cofactor biosynthesis protein A</fullName>
    </alternativeName>
</protein>
<dbReference type="InterPro" id="IPR050105">
    <property type="entry name" value="MoCo_biosynth_MoaA/MoaC"/>
</dbReference>
<dbReference type="SMART" id="SM00729">
    <property type="entry name" value="Elp3"/>
    <property type="match status" value="1"/>
</dbReference>
<accession>A0A3T1CG66</accession>
<dbReference type="GO" id="GO:0006777">
    <property type="term" value="P:Mo-molybdopterin cofactor biosynthetic process"/>
    <property type="evidence" value="ECO:0007669"/>
    <property type="project" value="UniProtKB-UniRule"/>
</dbReference>
<evidence type="ECO:0000259" key="13">
    <source>
        <dbReference type="PROSITE" id="PS51918"/>
    </source>
</evidence>
<feature type="binding site" evidence="12">
    <location>
        <position position="27"/>
    </location>
    <ligand>
        <name>[4Fe-4S] cluster</name>
        <dbReference type="ChEBI" id="CHEBI:49883"/>
        <label>1</label>
        <note>4Fe-4S-S-AdoMet</note>
    </ligand>
</feature>
<organism evidence="14 15">
    <name type="scientific">Qipengyuania flava</name>
    <dbReference type="NCBI Taxonomy" id="192812"/>
    <lineage>
        <taxon>Bacteria</taxon>
        <taxon>Pseudomonadati</taxon>
        <taxon>Pseudomonadota</taxon>
        <taxon>Alphaproteobacteria</taxon>
        <taxon>Sphingomonadales</taxon>
        <taxon>Erythrobacteraceae</taxon>
        <taxon>Qipengyuania</taxon>
    </lineage>
</organism>
<dbReference type="PROSITE" id="PS01305">
    <property type="entry name" value="MOAA_NIFB_PQQE"/>
    <property type="match status" value="1"/>
</dbReference>
<dbReference type="GO" id="GO:0005525">
    <property type="term" value="F:GTP binding"/>
    <property type="evidence" value="ECO:0007669"/>
    <property type="project" value="UniProtKB-UniRule"/>
</dbReference>
<evidence type="ECO:0000256" key="11">
    <source>
        <dbReference type="ARBA" id="ARBA00048697"/>
    </source>
</evidence>
<comment type="similarity">
    <text evidence="12">Belongs to the radical SAM superfamily. MoaA family.</text>
</comment>
<dbReference type="SFLD" id="SFLDG01383">
    <property type="entry name" value="cyclic_pyranopterin_phosphate"/>
    <property type="match status" value="1"/>
</dbReference>
<comment type="subunit">
    <text evidence="12">Monomer and homodimer.</text>
</comment>
<dbReference type="InterPro" id="IPR058240">
    <property type="entry name" value="rSAM_sf"/>
</dbReference>
<feature type="binding site" evidence="12">
    <location>
        <position position="95"/>
    </location>
    <ligand>
        <name>GTP</name>
        <dbReference type="ChEBI" id="CHEBI:37565"/>
    </ligand>
</feature>
<dbReference type="InterPro" id="IPR040064">
    <property type="entry name" value="MoaA-like"/>
</dbReference>
<evidence type="ECO:0000256" key="1">
    <source>
        <dbReference type="ARBA" id="ARBA00012167"/>
    </source>
</evidence>
<evidence type="ECO:0000313" key="14">
    <source>
        <dbReference type="EMBL" id="BBI19986.1"/>
    </source>
</evidence>
<keyword evidence="6 12" id="KW-0408">Iron</keyword>
<dbReference type="CDD" id="cd01335">
    <property type="entry name" value="Radical_SAM"/>
    <property type="match status" value="1"/>
</dbReference>
<dbReference type="InterPro" id="IPR000385">
    <property type="entry name" value="MoaA_NifB_PqqE_Fe-S-bd_CS"/>
</dbReference>
<feature type="binding site" evidence="12">
    <location>
        <position position="252"/>
    </location>
    <ligand>
        <name>[4Fe-4S] cluster</name>
        <dbReference type="ChEBI" id="CHEBI:49883"/>
        <label>2</label>
        <note>4Fe-4S-substrate</note>
    </ligand>
</feature>
<feature type="binding site" evidence="12">
    <location>
        <position position="62"/>
    </location>
    <ligand>
        <name>GTP</name>
        <dbReference type="ChEBI" id="CHEBI:37565"/>
    </ligand>
</feature>
<feature type="binding site" evidence="12">
    <location>
        <position position="269"/>
    </location>
    <ligand>
        <name>[4Fe-4S] cluster</name>
        <dbReference type="ChEBI" id="CHEBI:49883"/>
        <label>2</label>
        <note>4Fe-4S-substrate</note>
    </ligand>
</feature>
<dbReference type="EC" id="4.1.99.22" evidence="1 12"/>
<proteinExistence type="inferred from homology"/>
<evidence type="ECO:0000256" key="10">
    <source>
        <dbReference type="ARBA" id="ARBA00023239"/>
    </source>
</evidence>
<feature type="binding site" evidence="12">
    <location>
        <position position="24"/>
    </location>
    <ligand>
        <name>[4Fe-4S] cluster</name>
        <dbReference type="ChEBI" id="CHEBI:49883"/>
        <label>1</label>
        <note>4Fe-4S-S-AdoMet</note>
    </ligand>
</feature>
<feature type="binding site" evidence="12">
    <location>
        <position position="66"/>
    </location>
    <ligand>
        <name>S-adenosyl-L-methionine</name>
        <dbReference type="ChEBI" id="CHEBI:59789"/>
    </ligand>
</feature>
<dbReference type="GO" id="GO:0061799">
    <property type="term" value="F:cyclic pyranopterin monophosphate synthase activity"/>
    <property type="evidence" value="ECO:0007669"/>
    <property type="project" value="TreeGrafter"/>
</dbReference>
<feature type="binding site" evidence="12">
    <location>
        <position position="26"/>
    </location>
    <ligand>
        <name>S-adenosyl-L-methionine</name>
        <dbReference type="ChEBI" id="CHEBI:59789"/>
    </ligand>
</feature>
<evidence type="ECO:0000256" key="8">
    <source>
        <dbReference type="ARBA" id="ARBA00023134"/>
    </source>
</evidence>
<dbReference type="PROSITE" id="PS51918">
    <property type="entry name" value="RADICAL_SAM"/>
    <property type="match status" value="1"/>
</dbReference>
<gene>
    <name evidence="12 14" type="primary">moaA</name>
    <name evidence="14" type="ORF">EKJ_08330</name>
</gene>
<feature type="binding site" evidence="12">
    <location>
        <position position="255"/>
    </location>
    <ligand>
        <name>[4Fe-4S] cluster</name>
        <dbReference type="ChEBI" id="CHEBI:49883"/>
        <label>2</label>
        <note>4Fe-4S-substrate</note>
    </ligand>
</feature>
<dbReference type="PANTHER" id="PTHR22960">
    <property type="entry name" value="MOLYBDOPTERIN COFACTOR SYNTHESIS PROTEIN A"/>
    <property type="match status" value="1"/>
</dbReference>
<dbReference type="InterPro" id="IPR013785">
    <property type="entry name" value="Aldolase_TIM"/>
</dbReference>
<feature type="binding site" evidence="12">
    <location>
        <position position="13"/>
    </location>
    <ligand>
        <name>GTP</name>
        <dbReference type="ChEBI" id="CHEBI:37565"/>
    </ligand>
</feature>
<keyword evidence="7 12" id="KW-0411">Iron-sulfur</keyword>
<sequence length="325" mass="35877">MRDAHGRTIDYIRLSVTDRCNLRCTYCMAEDMQFLPRRDLLTFEEIETLCAHLVTRGVRRIRLTGGEPLVRKGIVDLVQRIAALSAHGLEEVTLTTNGTRLPEMANDLAEAGIRRVNISLDTLDRARFAELTRRDEFDRVVAGIDAALAAGIAVRINTVAMKGINEREMVDLLAWSGRRGCDLALIEAMPLGEVSLDRQSTHLPLDPVRRDLERAFTLVPSLHRTGGPARYYDVAETGTRLGLITPLTENFCAGCNRIRIAATGTVYGCLGHDQKVELRGVIRGGGEEALDTALDTLLAGKPLRHDFDIARREPALTRHMSVTGG</sequence>
<keyword evidence="8 12" id="KW-0342">GTP-binding</keyword>
<keyword evidence="4 12" id="KW-0479">Metal-binding</keyword>
<dbReference type="GO" id="GO:0051539">
    <property type="term" value="F:4 iron, 4 sulfur cluster binding"/>
    <property type="evidence" value="ECO:0007669"/>
    <property type="project" value="UniProtKB-UniRule"/>
</dbReference>
<keyword evidence="15" id="KW-1185">Reference proteome</keyword>
<evidence type="ECO:0000256" key="9">
    <source>
        <dbReference type="ARBA" id="ARBA00023150"/>
    </source>
</evidence>
<dbReference type="HAMAP" id="MF_01225_B">
    <property type="entry name" value="MoaA_B"/>
    <property type="match status" value="1"/>
</dbReference>
<feature type="binding site" evidence="12">
    <location>
        <position position="189"/>
    </location>
    <ligand>
        <name>S-adenosyl-L-methionine</name>
        <dbReference type="ChEBI" id="CHEBI:59789"/>
    </ligand>
</feature>
<dbReference type="GO" id="GO:0061798">
    <property type="term" value="F:GTP 3',8'-cyclase activity"/>
    <property type="evidence" value="ECO:0007669"/>
    <property type="project" value="UniProtKB-UniRule"/>
</dbReference>
<evidence type="ECO:0000256" key="2">
    <source>
        <dbReference type="ARBA" id="ARBA00022485"/>
    </source>
</evidence>
<comment type="catalytic activity">
    <reaction evidence="11 12">
        <text>GTP + AH2 + S-adenosyl-L-methionine = (8S)-3',8-cyclo-7,8-dihydroguanosine 5'-triphosphate + 5'-deoxyadenosine + L-methionine + A + H(+)</text>
        <dbReference type="Rhea" id="RHEA:49576"/>
        <dbReference type="ChEBI" id="CHEBI:13193"/>
        <dbReference type="ChEBI" id="CHEBI:15378"/>
        <dbReference type="ChEBI" id="CHEBI:17319"/>
        <dbReference type="ChEBI" id="CHEBI:17499"/>
        <dbReference type="ChEBI" id="CHEBI:37565"/>
        <dbReference type="ChEBI" id="CHEBI:57844"/>
        <dbReference type="ChEBI" id="CHEBI:59789"/>
        <dbReference type="ChEBI" id="CHEBI:131766"/>
        <dbReference type="EC" id="4.1.99.22"/>
    </reaction>
</comment>
<keyword evidence="9 12" id="KW-0501">Molybdenum cofactor biosynthesis</keyword>
<feature type="domain" description="Radical SAM core" evidence="13">
    <location>
        <begin position="4"/>
        <end position="229"/>
    </location>
</feature>
<dbReference type="EMBL" id="AP019389">
    <property type="protein sequence ID" value="BBI19986.1"/>
    <property type="molecule type" value="Genomic_DNA"/>
</dbReference>
<feature type="binding site" evidence="12">
    <location>
        <begin position="257"/>
        <end position="259"/>
    </location>
    <ligand>
        <name>GTP</name>
        <dbReference type="ChEBI" id="CHEBI:37565"/>
    </ligand>
</feature>
<dbReference type="InterPro" id="IPR013483">
    <property type="entry name" value="MoaA"/>
</dbReference>
<dbReference type="CDD" id="cd21117">
    <property type="entry name" value="Twitch_MoaA"/>
    <property type="match status" value="1"/>
</dbReference>
<feature type="binding site" evidence="12">
    <location>
        <position position="119"/>
    </location>
    <ligand>
        <name>S-adenosyl-L-methionine</name>
        <dbReference type="ChEBI" id="CHEBI:59789"/>
    </ligand>
</feature>
<dbReference type="RefSeq" id="WP_130586020.1">
    <property type="nucleotide sequence ID" value="NZ_AP019389.1"/>
</dbReference>
<name>A0A3T1CG66_9SPHN</name>
<dbReference type="GO" id="GO:0046872">
    <property type="term" value="F:metal ion binding"/>
    <property type="evidence" value="ECO:0007669"/>
    <property type="project" value="UniProtKB-KW"/>
</dbReference>
<evidence type="ECO:0000256" key="6">
    <source>
        <dbReference type="ARBA" id="ARBA00023004"/>
    </source>
</evidence>
<evidence type="ECO:0000256" key="4">
    <source>
        <dbReference type="ARBA" id="ARBA00022723"/>
    </source>
</evidence>
<evidence type="ECO:0000256" key="12">
    <source>
        <dbReference type="HAMAP-Rule" id="MF_01225"/>
    </source>
</evidence>
<dbReference type="InterPro" id="IPR007197">
    <property type="entry name" value="rSAM"/>
</dbReference>
<comment type="pathway">
    <text evidence="12">Cofactor biosynthesis; molybdopterin biosynthesis.</text>
</comment>
<comment type="cofactor">
    <cofactor evidence="12">
        <name>[4Fe-4S] cluster</name>
        <dbReference type="ChEBI" id="CHEBI:49883"/>
    </cofactor>
    <text evidence="12">Binds 2 [4Fe-4S] clusters. Binds 1 [4Fe-4S] cluster coordinated with 3 cysteines and an exchangeable S-adenosyl-L-methionine and 1 [4Fe-4S] cluster coordinated with 3 cysteines and the GTP-derived substrate.</text>
</comment>
<feature type="binding site" evidence="12">
    <location>
        <position position="20"/>
    </location>
    <ligand>
        <name>[4Fe-4S] cluster</name>
        <dbReference type="ChEBI" id="CHEBI:49883"/>
        <label>1</label>
        <note>4Fe-4S-S-AdoMet</note>
    </ligand>
</feature>
<keyword evidence="10 12" id="KW-0456">Lyase</keyword>
<dbReference type="InterPro" id="IPR010505">
    <property type="entry name" value="MoaA_twitch"/>
</dbReference>
<dbReference type="NCBIfam" id="TIGR02666">
    <property type="entry name" value="moaA"/>
    <property type="match status" value="1"/>
</dbReference>
<dbReference type="InterPro" id="IPR006638">
    <property type="entry name" value="Elp3/MiaA/NifB-like_rSAM"/>
</dbReference>
<evidence type="ECO:0000256" key="5">
    <source>
        <dbReference type="ARBA" id="ARBA00022741"/>
    </source>
</evidence>
<dbReference type="Gene3D" id="3.20.20.70">
    <property type="entry name" value="Aldolase class I"/>
    <property type="match status" value="1"/>
</dbReference>
<dbReference type="PANTHER" id="PTHR22960:SF0">
    <property type="entry name" value="MOLYBDENUM COFACTOR BIOSYNTHESIS PROTEIN 1"/>
    <property type="match status" value="1"/>
</dbReference>
<dbReference type="Proteomes" id="UP000290057">
    <property type="component" value="Chromosome"/>
</dbReference>
<dbReference type="UniPathway" id="UPA00344"/>
<comment type="function">
    <text evidence="12">Catalyzes the cyclization of GTP to (8S)-3',8-cyclo-7,8-dihydroguanosine 5'-triphosphate.</text>
</comment>
<dbReference type="Pfam" id="PF04055">
    <property type="entry name" value="Radical_SAM"/>
    <property type="match status" value="1"/>
</dbReference>
<dbReference type="SFLD" id="SFLDG01067">
    <property type="entry name" value="SPASM/twitch_domain_containing"/>
    <property type="match status" value="1"/>
</dbReference>
<keyword evidence="5 12" id="KW-0547">Nucleotide-binding</keyword>
<dbReference type="SFLD" id="SFLDG01386">
    <property type="entry name" value="main_SPASM_domain-containing"/>
    <property type="match status" value="1"/>
</dbReference>
<comment type="caution">
    <text evidence="12">Lacks conserved residue(s) required for the propagation of feature annotation.</text>
</comment>
<evidence type="ECO:0000256" key="3">
    <source>
        <dbReference type="ARBA" id="ARBA00022691"/>
    </source>
</evidence>